<evidence type="ECO:0000256" key="12">
    <source>
        <dbReference type="RuleBase" id="RU363002"/>
    </source>
</evidence>
<evidence type="ECO:0000313" key="13">
    <source>
        <dbReference type="EMBL" id="MTT75722.1"/>
    </source>
</evidence>
<comment type="function">
    <text evidence="12">Flavin transferase that catalyzes the transfer of the FMN moiety of FAD and its covalent binding to the hydroxyl group of a threonine residue in a target flavoprotein.</text>
</comment>
<dbReference type="RefSeq" id="WP_155163843.1">
    <property type="nucleotide sequence ID" value="NZ_DAJPFI010000001.1"/>
</dbReference>
<organism evidence="13 16">
    <name type="scientific">Phascolarctobacterium faecium</name>
    <dbReference type="NCBI Taxonomy" id="33025"/>
    <lineage>
        <taxon>Bacteria</taxon>
        <taxon>Bacillati</taxon>
        <taxon>Bacillota</taxon>
        <taxon>Negativicutes</taxon>
        <taxon>Acidaminococcales</taxon>
        <taxon>Acidaminococcaceae</taxon>
        <taxon>Phascolarctobacterium</taxon>
    </lineage>
</organism>
<keyword evidence="12" id="KW-0449">Lipoprotein</keyword>
<dbReference type="EMBL" id="WNBW01000002">
    <property type="protein sequence ID" value="MTU03784.1"/>
    <property type="molecule type" value="Genomic_DNA"/>
</dbReference>
<reference evidence="15 16" key="1">
    <citation type="journal article" date="2019" name="Nat. Med.">
        <title>A library of human gut bacterial isolates paired with longitudinal multiomics data enables mechanistic microbiome research.</title>
        <authorList>
            <person name="Poyet M."/>
            <person name="Groussin M."/>
            <person name="Gibbons S.M."/>
            <person name="Avila-Pacheco J."/>
            <person name="Jiang X."/>
            <person name="Kearney S.M."/>
            <person name="Perrotta A.R."/>
            <person name="Berdy B."/>
            <person name="Zhao S."/>
            <person name="Lieberman T.D."/>
            <person name="Swanson P.K."/>
            <person name="Smith M."/>
            <person name="Roesemann S."/>
            <person name="Alexander J.E."/>
            <person name="Rich S.A."/>
            <person name="Livny J."/>
            <person name="Vlamakis H."/>
            <person name="Clish C."/>
            <person name="Bullock K."/>
            <person name="Deik A."/>
            <person name="Scott J."/>
            <person name="Pierce K.A."/>
            <person name="Xavier R.J."/>
            <person name="Alm E.J."/>
        </authorList>
    </citation>
    <scope>NUCLEOTIDE SEQUENCE [LARGE SCALE GENOMIC DNA]</scope>
    <source>
        <strain evidence="13 16">BIOML-A13</strain>
        <strain evidence="14 15">BIOML-A3</strain>
    </source>
</reference>
<name>A0A7X3BV28_9FIRM</name>
<evidence type="ECO:0000256" key="4">
    <source>
        <dbReference type="ARBA" id="ARBA00022679"/>
    </source>
</evidence>
<dbReference type="Proteomes" id="UP000443070">
    <property type="component" value="Unassembled WGS sequence"/>
</dbReference>
<comment type="caution">
    <text evidence="13">The sequence shown here is derived from an EMBL/GenBank/DDBJ whole genome shotgun (WGS) entry which is preliminary data.</text>
</comment>
<dbReference type="PANTHER" id="PTHR30040">
    <property type="entry name" value="THIAMINE BIOSYNTHESIS LIPOPROTEIN APBE"/>
    <property type="match status" value="1"/>
</dbReference>
<evidence type="ECO:0000256" key="5">
    <source>
        <dbReference type="ARBA" id="ARBA00022723"/>
    </source>
</evidence>
<gene>
    <name evidence="13" type="ORF">GMD11_05485</name>
    <name evidence="14" type="ORF">GMD18_05130</name>
</gene>
<dbReference type="EMBL" id="WNBM01000002">
    <property type="protein sequence ID" value="MTT75722.1"/>
    <property type="molecule type" value="Genomic_DNA"/>
</dbReference>
<evidence type="ECO:0000256" key="10">
    <source>
        <dbReference type="PIRNR" id="PIRNR006268"/>
    </source>
</evidence>
<evidence type="ECO:0000313" key="15">
    <source>
        <dbReference type="Proteomes" id="UP000443070"/>
    </source>
</evidence>
<evidence type="ECO:0000256" key="1">
    <source>
        <dbReference type="ARBA" id="ARBA00011955"/>
    </source>
</evidence>
<comment type="similarity">
    <text evidence="10 12">Belongs to the ApbE family.</text>
</comment>
<evidence type="ECO:0000256" key="7">
    <source>
        <dbReference type="ARBA" id="ARBA00022842"/>
    </source>
</evidence>
<evidence type="ECO:0000256" key="11">
    <source>
        <dbReference type="PIRSR" id="PIRSR006268-2"/>
    </source>
</evidence>
<evidence type="ECO:0000313" key="14">
    <source>
        <dbReference type="EMBL" id="MTU03784.1"/>
    </source>
</evidence>
<keyword evidence="12" id="KW-0732">Signal</keyword>
<dbReference type="GO" id="GO:0005886">
    <property type="term" value="C:plasma membrane"/>
    <property type="evidence" value="ECO:0007669"/>
    <property type="project" value="UniProtKB-SubCell"/>
</dbReference>
<keyword evidence="3 10" id="KW-0285">Flavoprotein</keyword>
<protein>
    <recommendedName>
        <fullName evidence="2 10">FAD:protein FMN transferase</fullName>
        <ecNumber evidence="1 10">2.7.1.180</ecNumber>
    </recommendedName>
    <alternativeName>
        <fullName evidence="8 10">Flavin transferase</fullName>
    </alternativeName>
</protein>
<keyword evidence="12" id="KW-1003">Cell membrane</keyword>
<evidence type="ECO:0000256" key="6">
    <source>
        <dbReference type="ARBA" id="ARBA00022827"/>
    </source>
</evidence>
<proteinExistence type="inferred from homology"/>
<comment type="subcellular location">
    <subcellularLocation>
        <location evidence="12">Cell inner membrane</location>
        <topology evidence="12">Lipid-anchor</topology>
        <orientation evidence="12">Periplasmic side</orientation>
    </subcellularLocation>
</comment>
<dbReference type="GO" id="GO:0016740">
    <property type="term" value="F:transferase activity"/>
    <property type="evidence" value="ECO:0007669"/>
    <property type="project" value="UniProtKB-UniRule"/>
</dbReference>
<dbReference type="GO" id="GO:0046872">
    <property type="term" value="F:metal ion binding"/>
    <property type="evidence" value="ECO:0007669"/>
    <property type="project" value="UniProtKB-UniRule"/>
</dbReference>
<dbReference type="InterPro" id="IPR024932">
    <property type="entry name" value="ApbE"/>
</dbReference>
<dbReference type="SUPFAM" id="SSF143631">
    <property type="entry name" value="ApbE-like"/>
    <property type="match status" value="1"/>
</dbReference>
<keyword evidence="7 10" id="KW-0460">Magnesium</keyword>
<evidence type="ECO:0000256" key="2">
    <source>
        <dbReference type="ARBA" id="ARBA00016337"/>
    </source>
</evidence>
<dbReference type="Proteomes" id="UP000484547">
    <property type="component" value="Unassembled WGS sequence"/>
</dbReference>
<keyword evidence="12" id="KW-0472">Membrane</keyword>
<dbReference type="EC" id="2.7.1.180" evidence="1 10"/>
<evidence type="ECO:0000256" key="3">
    <source>
        <dbReference type="ARBA" id="ARBA00022630"/>
    </source>
</evidence>
<feature type="binding site" evidence="11">
    <location>
        <position position="290"/>
    </location>
    <ligand>
        <name>Mg(2+)</name>
        <dbReference type="ChEBI" id="CHEBI:18420"/>
    </ligand>
</feature>
<dbReference type="AlphaFoldDB" id="A0A7X3BV28"/>
<dbReference type="PROSITE" id="PS51257">
    <property type="entry name" value="PROKAR_LIPOPROTEIN"/>
    <property type="match status" value="1"/>
</dbReference>
<evidence type="ECO:0000313" key="16">
    <source>
        <dbReference type="Proteomes" id="UP000484547"/>
    </source>
</evidence>
<dbReference type="PIRSF" id="PIRSF006268">
    <property type="entry name" value="ApbE"/>
    <property type="match status" value="1"/>
</dbReference>
<dbReference type="Gene3D" id="3.10.520.10">
    <property type="entry name" value="ApbE-like domains"/>
    <property type="match status" value="1"/>
</dbReference>
<dbReference type="InterPro" id="IPR003374">
    <property type="entry name" value="ApbE-like_sf"/>
</dbReference>
<comment type="catalytic activity">
    <reaction evidence="9 10 12">
        <text>L-threonyl-[protein] + FAD = FMN-L-threonyl-[protein] + AMP + H(+)</text>
        <dbReference type="Rhea" id="RHEA:36847"/>
        <dbReference type="Rhea" id="RHEA-COMP:11060"/>
        <dbReference type="Rhea" id="RHEA-COMP:11061"/>
        <dbReference type="ChEBI" id="CHEBI:15378"/>
        <dbReference type="ChEBI" id="CHEBI:30013"/>
        <dbReference type="ChEBI" id="CHEBI:57692"/>
        <dbReference type="ChEBI" id="CHEBI:74257"/>
        <dbReference type="ChEBI" id="CHEBI:456215"/>
        <dbReference type="EC" id="2.7.1.180"/>
    </reaction>
</comment>
<keyword evidence="4 10" id="KW-0808">Transferase</keyword>
<dbReference type="Pfam" id="PF02424">
    <property type="entry name" value="ApbE"/>
    <property type="match status" value="1"/>
</dbReference>
<dbReference type="OrthoDB" id="9778595at2"/>
<keyword evidence="15" id="KW-1185">Reference proteome</keyword>
<evidence type="ECO:0000256" key="9">
    <source>
        <dbReference type="ARBA" id="ARBA00048540"/>
    </source>
</evidence>
<keyword evidence="6 10" id="KW-0274">FAD</keyword>
<sequence>MKSYCKKYLLFLILLLTFSISGCGEEEQTKVTDTRFSMDTFVKIDAYSDKPGEARLAIDDAMQTFQKTAQVTDRFNDGGPGSLYEANSKAAAAPVTLAPQLAGLLNYLDHQPDAQLDIAIAPVVDLWQLARSQNRLPAPEKLQESLRHTGKDKYHFDAAAQTLSYNDPDVKLDLGSVAKGYAVDAAAATLKKHSGITCALINAGGNIKAIGNKPGNMPWRVAIQHPRDPEAFLGTVMLHDGQSAATSGDYQRYYELNGIRYHHILDPQTGQPSRLHQSVTVIAPSALDADYHSTLFFLLPTTEIKNRLTAAKDLAVVIVENDGSIFVSENLQQTWQPAKGI</sequence>
<keyword evidence="5 10" id="KW-0479">Metal-binding</keyword>
<feature type="binding site" evidence="11">
    <location>
        <position position="294"/>
    </location>
    <ligand>
        <name>Mg(2+)</name>
        <dbReference type="ChEBI" id="CHEBI:18420"/>
    </ligand>
</feature>
<feature type="binding site" evidence="11">
    <location>
        <position position="176"/>
    </location>
    <ligand>
        <name>Mg(2+)</name>
        <dbReference type="ChEBI" id="CHEBI:18420"/>
    </ligand>
</feature>
<evidence type="ECO:0000256" key="8">
    <source>
        <dbReference type="ARBA" id="ARBA00031306"/>
    </source>
</evidence>
<comment type="cofactor">
    <cofactor evidence="11">
        <name>Mg(2+)</name>
        <dbReference type="ChEBI" id="CHEBI:18420"/>
    </cofactor>
    <cofactor evidence="11">
        <name>Mn(2+)</name>
        <dbReference type="ChEBI" id="CHEBI:29035"/>
    </cofactor>
    <text evidence="11">Magnesium. Can also use manganese.</text>
</comment>
<dbReference type="PANTHER" id="PTHR30040:SF2">
    <property type="entry name" value="FAD:PROTEIN FMN TRANSFERASE"/>
    <property type="match status" value="1"/>
</dbReference>
<accession>A0A7X3BV28</accession>
<feature type="signal peptide" evidence="12">
    <location>
        <begin position="1"/>
        <end position="24"/>
    </location>
</feature>
<feature type="chain" id="PRO_5039762725" description="FAD:protein FMN transferase" evidence="12">
    <location>
        <begin position="25"/>
        <end position="341"/>
    </location>
</feature>
<keyword evidence="12" id="KW-0997">Cell inner membrane</keyword>